<gene>
    <name evidence="4" type="ORF">Celaphus_00001349</name>
</gene>
<dbReference type="InterPro" id="IPR002347">
    <property type="entry name" value="SDR_fam"/>
</dbReference>
<sequence length="322" mass="34722">MDRTVVLITGCSSGIGLHLALRLASDPSQSFKVYATMRDLASQGPLLEAAQSRGCPPGSLETLQLDVRDADSIAAAQARVTEGRVDVLGEPPRKTSPRAFLSLCPDQDVPRPTEHEGTGRKEGLCNAGRGLVGPLEAHKEGSVDAVLDVNLMGTVRMLQAFLLDMKRRRSGRILPALTRRSPARSVSLIECGPVHTPFPEKLEGGLGGMLDRADAETRDLFYRYRRHCERVIREAGQDPEEVVEVFLQALRAPRPALRYFTTERFLPLVQLRVSDPSGSSYVAAAHQSAFHDKAAEGSDGAGAEAEAGKLGASELRAPLAPQ</sequence>
<reference evidence="4 5" key="1">
    <citation type="journal article" date="2018" name="Mol. Genet. Genomics">
        <title>The red deer Cervus elaphus genome CerEla1.0: sequencing, annotating, genes, and chromosomes.</title>
        <authorList>
            <person name="Bana N.A."/>
            <person name="Nyiri A."/>
            <person name="Nagy J."/>
            <person name="Frank K."/>
            <person name="Nagy T."/>
            <person name="Steger V."/>
            <person name="Schiller M."/>
            <person name="Lakatos P."/>
            <person name="Sugar L."/>
            <person name="Horn P."/>
            <person name="Barta E."/>
            <person name="Orosz L."/>
        </authorList>
    </citation>
    <scope>NUCLEOTIDE SEQUENCE [LARGE SCALE GENOMIC DNA]</scope>
    <source>
        <strain evidence="4">Hungarian</strain>
    </source>
</reference>
<dbReference type="InterPro" id="IPR036291">
    <property type="entry name" value="NAD(P)-bd_dom_sf"/>
</dbReference>
<comment type="similarity">
    <text evidence="1">Belongs to the short-chain dehydrogenases/reductases (SDR) family.</text>
</comment>
<evidence type="ECO:0000313" key="4">
    <source>
        <dbReference type="EMBL" id="OWK15479.1"/>
    </source>
</evidence>
<accession>A0A212DB70</accession>
<dbReference type="GO" id="GO:0004303">
    <property type="term" value="F:estradiol 17-beta-dehydrogenase [NAD(P)+] activity"/>
    <property type="evidence" value="ECO:0007669"/>
    <property type="project" value="TreeGrafter"/>
</dbReference>
<dbReference type="PANTHER" id="PTHR43391">
    <property type="entry name" value="RETINOL DEHYDROGENASE-RELATED"/>
    <property type="match status" value="1"/>
</dbReference>
<evidence type="ECO:0000256" key="2">
    <source>
        <dbReference type="ARBA" id="ARBA00023002"/>
    </source>
</evidence>
<organism evidence="4 5">
    <name type="scientific">Cervus elaphus hippelaphus</name>
    <name type="common">European red deer</name>
    <dbReference type="NCBI Taxonomy" id="46360"/>
    <lineage>
        <taxon>Eukaryota</taxon>
        <taxon>Metazoa</taxon>
        <taxon>Chordata</taxon>
        <taxon>Craniata</taxon>
        <taxon>Vertebrata</taxon>
        <taxon>Euteleostomi</taxon>
        <taxon>Mammalia</taxon>
        <taxon>Eutheria</taxon>
        <taxon>Laurasiatheria</taxon>
        <taxon>Artiodactyla</taxon>
        <taxon>Ruminantia</taxon>
        <taxon>Pecora</taxon>
        <taxon>Cervidae</taxon>
        <taxon>Cervinae</taxon>
        <taxon>Cervus</taxon>
    </lineage>
</organism>
<keyword evidence="5" id="KW-1185">Reference proteome</keyword>
<comment type="caution">
    <text evidence="4">The sequence shown here is derived from an EMBL/GenBank/DDBJ whole genome shotgun (WGS) entry which is preliminary data.</text>
</comment>
<dbReference type="Pfam" id="PF00106">
    <property type="entry name" value="adh_short"/>
    <property type="match status" value="2"/>
</dbReference>
<dbReference type="GO" id="GO:0006703">
    <property type="term" value="P:estrogen biosynthetic process"/>
    <property type="evidence" value="ECO:0007669"/>
    <property type="project" value="TreeGrafter"/>
</dbReference>
<dbReference type="Gene3D" id="3.40.50.720">
    <property type="entry name" value="NAD(P)-binding Rossmann-like Domain"/>
    <property type="match status" value="2"/>
</dbReference>
<dbReference type="AlphaFoldDB" id="A0A212DB70"/>
<dbReference type="Proteomes" id="UP000242450">
    <property type="component" value="Chromosome 5"/>
</dbReference>
<dbReference type="GO" id="GO:0005829">
    <property type="term" value="C:cytosol"/>
    <property type="evidence" value="ECO:0007669"/>
    <property type="project" value="TreeGrafter"/>
</dbReference>
<feature type="compositionally biased region" description="Basic and acidic residues" evidence="3">
    <location>
        <begin position="108"/>
        <end position="123"/>
    </location>
</feature>
<evidence type="ECO:0000256" key="3">
    <source>
        <dbReference type="SAM" id="MobiDB-lite"/>
    </source>
</evidence>
<dbReference type="PANTHER" id="PTHR43391:SF15">
    <property type="entry name" value="17-BETA-HYDROXYSTEROID DEHYDROGENASE TYPE 1"/>
    <property type="match status" value="1"/>
</dbReference>
<feature type="compositionally biased region" description="Low complexity" evidence="3">
    <location>
        <begin position="297"/>
        <end position="315"/>
    </location>
</feature>
<dbReference type="EMBL" id="MKHE01000005">
    <property type="protein sequence ID" value="OWK15479.1"/>
    <property type="molecule type" value="Genomic_DNA"/>
</dbReference>
<feature type="region of interest" description="Disordered" evidence="3">
    <location>
        <begin position="105"/>
        <end position="125"/>
    </location>
</feature>
<evidence type="ECO:0000313" key="5">
    <source>
        <dbReference type="Proteomes" id="UP000242450"/>
    </source>
</evidence>
<dbReference type="OrthoDB" id="47007at2759"/>
<dbReference type="SUPFAM" id="SSF51735">
    <property type="entry name" value="NAD(P)-binding Rossmann-fold domains"/>
    <property type="match status" value="2"/>
</dbReference>
<evidence type="ECO:0008006" key="6">
    <source>
        <dbReference type="Google" id="ProtNLM"/>
    </source>
</evidence>
<name>A0A212DB70_CEREH</name>
<feature type="region of interest" description="Disordered" evidence="3">
    <location>
        <begin position="292"/>
        <end position="322"/>
    </location>
</feature>
<protein>
    <recommendedName>
        <fullName evidence="6">Estradiol 17-beta-dehydrogenase 1</fullName>
    </recommendedName>
</protein>
<proteinExistence type="inferred from homology"/>
<keyword evidence="2" id="KW-0560">Oxidoreductase</keyword>
<evidence type="ECO:0000256" key="1">
    <source>
        <dbReference type="ARBA" id="ARBA00006484"/>
    </source>
</evidence>